<evidence type="ECO:0000256" key="1">
    <source>
        <dbReference type="SAM" id="MobiDB-lite"/>
    </source>
</evidence>
<organism evidence="2 3">
    <name type="scientific">Phanerochaete sordida</name>
    <dbReference type="NCBI Taxonomy" id="48140"/>
    <lineage>
        <taxon>Eukaryota</taxon>
        <taxon>Fungi</taxon>
        <taxon>Dikarya</taxon>
        <taxon>Basidiomycota</taxon>
        <taxon>Agaricomycotina</taxon>
        <taxon>Agaricomycetes</taxon>
        <taxon>Polyporales</taxon>
        <taxon>Phanerochaetaceae</taxon>
        <taxon>Phanerochaete</taxon>
    </lineage>
</organism>
<evidence type="ECO:0000313" key="3">
    <source>
        <dbReference type="Proteomes" id="UP000703269"/>
    </source>
</evidence>
<name>A0A9P3GA65_9APHY</name>
<comment type="caution">
    <text evidence="2">The sequence shown here is derived from an EMBL/GenBank/DDBJ whole genome shotgun (WGS) entry which is preliminary data.</text>
</comment>
<feature type="region of interest" description="Disordered" evidence="1">
    <location>
        <begin position="64"/>
        <end position="84"/>
    </location>
</feature>
<accession>A0A9P3GA65</accession>
<proteinExistence type="predicted"/>
<feature type="region of interest" description="Disordered" evidence="1">
    <location>
        <begin position="97"/>
        <end position="116"/>
    </location>
</feature>
<protein>
    <submittedName>
        <fullName evidence="2">Uncharacterized protein</fullName>
    </submittedName>
</protein>
<evidence type="ECO:0000313" key="2">
    <source>
        <dbReference type="EMBL" id="GJE90184.1"/>
    </source>
</evidence>
<dbReference type="EMBL" id="BPQB01000015">
    <property type="protein sequence ID" value="GJE90184.1"/>
    <property type="molecule type" value="Genomic_DNA"/>
</dbReference>
<reference evidence="2 3" key="1">
    <citation type="submission" date="2021-08" db="EMBL/GenBank/DDBJ databases">
        <title>Draft Genome Sequence of Phanerochaete sordida strain YK-624.</title>
        <authorList>
            <person name="Mori T."/>
            <person name="Dohra H."/>
            <person name="Suzuki T."/>
            <person name="Kawagishi H."/>
            <person name="Hirai H."/>
        </authorList>
    </citation>
    <scope>NUCLEOTIDE SEQUENCE [LARGE SCALE GENOMIC DNA]</scope>
    <source>
        <strain evidence="2 3">YK-624</strain>
    </source>
</reference>
<keyword evidence="3" id="KW-1185">Reference proteome</keyword>
<dbReference type="AlphaFoldDB" id="A0A9P3GA65"/>
<sequence length="162" mass="16940">MRAAGVLPLGSHCLRRPVAATVISTAAAHTTTVALTLLDVAALKIAPVGLDTTVPAIADAAEDDYDDESRVTSLGSASDSPPPGVYAGKIAARAHGARSYPHPMPPSYALQKQQPRRTQVIESREAELKERSVLSMPPLGAGTSVGPTSLLNYSDHFDPFSL</sequence>
<dbReference type="Proteomes" id="UP000703269">
    <property type="component" value="Unassembled WGS sequence"/>
</dbReference>
<feature type="region of interest" description="Disordered" evidence="1">
    <location>
        <begin position="128"/>
        <end position="153"/>
    </location>
</feature>
<gene>
    <name evidence="2" type="ORF">PsYK624_063100</name>
</gene>